<evidence type="ECO:0000313" key="4">
    <source>
        <dbReference type="Proteomes" id="UP001528823"/>
    </source>
</evidence>
<proteinExistence type="predicted"/>
<feature type="transmembrane region" description="Helical" evidence="1">
    <location>
        <begin position="263"/>
        <end position="282"/>
    </location>
</feature>
<accession>A0ABT5U686</accession>
<keyword evidence="1" id="KW-0472">Membrane</keyword>
<protein>
    <submittedName>
        <fullName evidence="3">Heparan-alpha-glucosaminide N-acetyltransferase domain-containing protein</fullName>
    </submittedName>
</protein>
<feature type="domain" description="Heparan-alpha-glucosaminide N-acetyltransferase catalytic" evidence="2">
    <location>
        <begin position="8"/>
        <end position="222"/>
    </location>
</feature>
<feature type="transmembrane region" description="Helical" evidence="1">
    <location>
        <begin position="232"/>
        <end position="251"/>
    </location>
</feature>
<dbReference type="InterPro" id="IPR012429">
    <property type="entry name" value="HGSNAT_cat"/>
</dbReference>
<dbReference type="PANTHER" id="PTHR31061">
    <property type="entry name" value="LD22376P"/>
    <property type="match status" value="1"/>
</dbReference>
<feature type="transmembrane region" description="Helical" evidence="1">
    <location>
        <begin position="351"/>
        <end position="370"/>
    </location>
</feature>
<feature type="transmembrane region" description="Helical" evidence="1">
    <location>
        <begin position="82"/>
        <end position="102"/>
    </location>
</feature>
<sequence length="378" mass="43073">MENNNSQRSYAIDAFRGITIAFMILVNTPGSWSYVYAPLKHADWHGCTPTDLVFPCFLFIVGISIYYSFKKKNSQQVIYYKILKRTVIIFGIGLLLHGFPYFNKSLADLRIMGVLQRIALVYCFSALLIQWLKPRQLVIAALIILLGYWLVLWGFGSNTPYSIAGPYSLTGNIAREVDLWLLGANHMWQINRIPFDPEGILSTLPAISTCLIGYLTAYIINEKSLTKPQTCYYLLSSGILLSLSGLLWNSYFPINKYLWTSSYVLFTAGIAQVILALFIMAVDIKAWLKSVRPLLIFGANPLLSYILADLWVRVLFFVIQIKDDQSQIIFNGYQAFYQIVFVPLAGNWNGSLLFACFHVLAVWAVMLVFYKKRIFFKA</sequence>
<feature type="transmembrane region" description="Helical" evidence="1">
    <location>
        <begin position="114"/>
        <end position="132"/>
    </location>
</feature>
<dbReference type="PANTHER" id="PTHR31061:SF24">
    <property type="entry name" value="LD22376P"/>
    <property type="match status" value="1"/>
</dbReference>
<keyword evidence="4" id="KW-1185">Reference proteome</keyword>
<organism evidence="3 4">
    <name type="scientific">Spartinivicinus poritis</name>
    <dbReference type="NCBI Taxonomy" id="2994640"/>
    <lineage>
        <taxon>Bacteria</taxon>
        <taxon>Pseudomonadati</taxon>
        <taxon>Pseudomonadota</taxon>
        <taxon>Gammaproteobacteria</taxon>
        <taxon>Oceanospirillales</taxon>
        <taxon>Zooshikellaceae</taxon>
        <taxon>Spartinivicinus</taxon>
    </lineage>
</organism>
<evidence type="ECO:0000313" key="3">
    <source>
        <dbReference type="EMBL" id="MDE1461872.1"/>
    </source>
</evidence>
<reference evidence="3 4" key="1">
    <citation type="submission" date="2022-11" db="EMBL/GenBank/DDBJ databases">
        <title>Spartinivicinus poritis sp. nov., isolated from scleractinian coral Porites lutea.</title>
        <authorList>
            <person name="Zhang G."/>
            <person name="Cai L."/>
            <person name="Wei Q."/>
        </authorList>
    </citation>
    <scope>NUCLEOTIDE SEQUENCE [LARGE SCALE GENOMIC DNA]</scope>
    <source>
        <strain evidence="3 4">A2-2</strain>
    </source>
</reference>
<feature type="transmembrane region" description="Helical" evidence="1">
    <location>
        <begin position="137"/>
        <end position="156"/>
    </location>
</feature>
<dbReference type="Pfam" id="PF07786">
    <property type="entry name" value="HGSNAT_cat"/>
    <property type="match status" value="1"/>
</dbReference>
<evidence type="ECO:0000256" key="1">
    <source>
        <dbReference type="SAM" id="Phobius"/>
    </source>
</evidence>
<dbReference type="EMBL" id="JAPMOU010000007">
    <property type="protein sequence ID" value="MDE1461872.1"/>
    <property type="molecule type" value="Genomic_DNA"/>
</dbReference>
<keyword evidence="1" id="KW-0812">Transmembrane</keyword>
<feature type="transmembrane region" description="Helical" evidence="1">
    <location>
        <begin position="52"/>
        <end position="70"/>
    </location>
</feature>
<feature type="transmembrane region" description="Helical" evidence="1">
    <location>
        <begin position="294"/>
        <end position="319"/>
    </location>
</feature>
<comment type="caution">
    <text evidence="3">The sequence shown here is derived from an EMBL/GenBank/DDBJ whole genome shotgun (WGS) entry which is preliminary data.</text>
</comment>
<name>A0ABT5U686_9GAMM</name>
<feature type="transmembrane region" description="Helical" evidence="1">
    <location>
        <begin position="12"/>
        <end position="32"/>
    </location>
</feature>
<dbReference type="Proteomes" id="UP001528823">
    <property type="component" value="Unassembled WGS sequence"/>
</dbReference>
<dbReference type="RefSeq" id="WP_274688231.1">
    <property type="nucleotide sequence ID" value="NZ_JAPMOU010000007.1"/>
</dbReference>
<keyword evidence="1" id="KW-1133">Transmembrane helix</keyword>
<feature type="transmembrane region" description="Helical" evidence="1">
    <location>
        <begin position="200"/>
        <end position="220"/>
    </location>
</feature>
<gene>
    <name evidence="3" type="ORF">ORQ98_07805</name>
</gene>
<evidence type="ECO:0000259" key="2">
    <source>
        <dbReference type="Pfam" id="PF07786"/>
    </source>
</evidence>